<dbReference type="InterPro" id="IPR011527">
    <property type="entry name" value="ABC1_TM_dom"/>
</dbReference>
<feature type="transmembrane region" description="Helical" evidence="12">
    <location>
        <begin position="165"/>
        <end position="181"/>
    </location>
</feature>
<evidence type="ECO:0000256" key="2">
    <source>
        <dbReference type="ARBA" id="ARBA00009726"/>
    </source>
</evidence>
<dbReference type="Gene3D" id="3.40.50.300">
    <property type="entry name" value="P-loop containing nucleotide triphosphate hydrolases"/>
    <property type="match status" value="2"/>
</dbReference>
<protein>
    <submittedName>
        <fullName evidence="15">Multidrug resistance-associated protein</fullName>
    </submittedName>
</protein>
<evidence type="ECO:0000256" key="3">
    <source>
        <dbReference type="ARBA" id="ARBA00022448"/>
    </source>
</evidence>
<dbReference type="InterPro" id="IPR036640">
    <property type="entry name" value="ABC1_TM_sf"/>
</dbReference>
<evidence type="ECO:0000256" key="12">
    <source>
        <dbReference type="SAM" id="Phobius"/>
    </source>
</evidence>
<organism evidence="15 16">
    <name type="scientific">Penicillium malachiteum</name>
    <dbReference type="NCBI Taxonomy" id="1324776"/>
    <lineage>
        <taxon>Eukaryota</taxon>
        <taxon>Fungi</taxon>
        <taxon>Dikarya</taxon>
        <taxon>Ascomycota</taxon>
        <taxon>Pezizomycotina</taxon>
        <taxon>Eurotiomycetes</taxon>
        <taxon>Eurotiomycetidae</taxon>
        <taxon>Eurotiales</taxon>
        <taxon>Aspergillaceae</taxon>
        <taxon>Penicillium</taxon>
    </lineage>
</organism>
<reference evidence="15" key="1">
    <citation type="journal article" date="2023" name="IMA Fungus">
        <title>Comparative genomic study of the Penicillium genus elucidates a diverse pangenome and 15 lateral gene transfer events.</title>
        <authorList>
            <person name="Petersen C."/>
            <person name="Sorensen T."/>
            <person name="Nielsen M.R."/>
            <person name="Sondergaard T.E."/>
            <person name="Sorensen J.L."/>
            <person name="Fitzpatrick D.A."/>
            <person name="Frisvad J.C."/>
            <person name="Nielsen K.L."/>
        </authorList>
    </citation>
    <scope>NUCLEOTIDE SEQUENCE</scope>
    <source>
        <strain evidence="15">IBT 17514</strain>
    </source>
</reference>
<keyword evidence="7" id="KW-0067">ATP-binding</keyword>
<evidence type="ECO:0000256" key="4">
    <source>
        <dbReference type="ARBA" id="ARBA00022475"/>
    </source>
</evidence>
<comment type="similarity">
    <text evidence="2">Belongs to the ABC transporter superfamily. ABCC family. Conjugate transporter (TC 3.A.1.208) subfamily.</text>
</comment>
<reference evidence="15" key="2">
    <citation type="submission" date="2023-01" db="EMBL/GenBank/DDBJ databases">
        <authorList>
            <person name="Petersen C."/>
        </authorList>
    </citation>
    <scope>NUCLEOTIDE SEQUENCE</scope>
    <source>
        <strain evidence="15">IBT 17514</strain>
    </source>
</reference>
<feature type="transmembrane region" description="Helical" evidence="12">
    <location>
        <begin position="499"/>
        <end position="516"/>
    </location>
</feature>
<dbReference type="InterPro" id="IPR003593">
    <property type="entry name" value="AAA+_ATPase"/>
</dbReference>
<feature type="transmembrane region" description="Helical" evidence="12">
    <location>
        <begin position="74"/>
        <end position="93"/>
    </location>
</feature>
<feature type="transmembrane region" description="Helical" evidence="12">
    <location>
        <begin position="137"/>
        <end position="159"/>
    </location>
</feature>
<evidence type="ECO:0000256" key="6">
    <source>
        <dbReference type="ARBA" id="ARBA00022741"/>
    </source>
</evidence>
<comment type="subcellular location">
    <subcellularLocation>
        <location evidence="1">Cell membrane</location>
        <topology evidence="1">Multi-pass membrane protein</topology>
    </subcellularLocation>
</comment>
<evidence type="ECO:0000313" key="16">
    <source>
        <dbReference type="Proteomes" id="UP001215712"/>
    </source>
</evidence>
<feature type="transmembrane region" description="Helical" evidence="12">
    <location>
        <begin position="552"/>
        <end position="573"/>
    </location>
</feature>
<evidence type="ECO:0000256" key="9">
    <source>
        <dbReference type="ARBA" id="ARBA00023136"/>
    </source>
</evidence>
<dbReference type="GO" id="GO:0005886">
    <property type="term" value="C:plasma membrane"/>
    <property type="evidence" value="ECO:0007669"/>
    <property type="project" value="UniProtKB-SubCell"/>
</dbReference>
<feature type="transmembrane region" description="Helical" evidence="12">
    <location>
        <begin position="934"/>
        <end position="960"/>
    </location>
</feature>
<sequence length="1462" mass="163033">MPFCPPSSDRAFAVRVNSDCRVFDFTLLFEDAIFSVLPASLFLLLVTPQILIWRRENIKLSSYRLAIVKLVTKSDYKVILFFVLILNIAFLIFRLRDEALFTALSLASSILDIIAISAAIVLSFLSDQRAVNPSYLLTLYFSFGSILSIPRLRSLWLIYGDTTCRSLWTVIFIFTTLAAFAESAKKESILLPEVKERASKEEFHGLWGRSLFLWINSVLRDGFRVTLQVEDLPDIDDKLHISIAGQKLLHAWNRDQDTDVPKKNRLLRATFRAYLSSCVSAVLPRLILIGFKFCQPFLITAAVNYVSNSSSSKSSPDYFGQALIGAYILEYVGMAIVTSIYWRQTFRFVTMMRAGLVTMIHETLMESRTVDVKESEAITLMEVDVNRIVKNLHSFHETWGCMVEIIIAVWLLERQLGATCVVPAIISLLSIVASIPVSRRFKEKQRLWVERIGRRVIVTAGALGNIKVVKMLGLKNLVYDIVQELREVELQTSRRFRTLLIWTIVFKIEYLINVLANIPTDLAPFATFLVYALVAIINGSDSLVSARAFTSLSLISLLTGPLLTFIQICPGLFQSLACFHRIEAFCTQNPPKADPELKDDTKDIGSDKTTQENSEHMIILDHAFFSWASDSAPVLKDIDLIIERRSISILTGPTGAGKSALLESIMGETTLLEGRMLINATRVAYCSQTPWIINDTIRNNITGGAEVDEKWYTFTLQACGLKGDLQQIPDGDMFKCGSNGVALSGGQKQRIALARAVYSKADVVLCDDIFSGLDSKTLGVVSKQLLSNNGYFREAGKSVIITTQNPRLFPLADRIISLEDKTVTCQTPSCEATDIDELEYPEDEPLSLKVHLVETMSPESSLETEDEISVSKKDDQSRRNGGSGVYRFYLERSGVGIVLCFAGAMMLESTCANVSSVWIQEWSSADEEKQKKDIGMYLGVYAIFMITSFIGLTAGCWLIIGRLLFIKIINRTAIRMHSDLLKAVLSAPFHFLYSSDLGSLVNRFSEDMTLIDMNLPGGAIGAVATIDCKKTGAASCLTKTVIICIFGKYFTASLPFFLGSLYLIQFYYLRTSRQVRLLDIEAKSRLVSHFLEAIQGVTMLKALGWCSFFQEAFSNHFRHSQRPFYMLYCIQQWLTLVLDLVSGVMAVILIAITVLLRDHFSGGAVGVALYMIMTFNQSLTQLIDTWISLETSIGAVFRVKTFMHDTPSESGLDTRSLVRPLSPFSNGAIEFINITATYGPSTTPILKGLSLNACPGEKIAVCGRSGSGKTSLILALLQMMELQQGEIKIDGINLQGLDPDHIRSCLSVVSQDQFFLPGTVRLNINPHRNASDEIIEKAIQRVGLWDRISSGGGLEMELKGSEWSVGEKQLLALARAMTIPSEILILDEATGSVDLETEDLMQQIITEHFKSHTVISVLHRYTQIQQFDRIVVIQDGIILEDDSPKNLLAGDTEFRRLYGPIE</sequence>
<evidence type="ECO:0000259" key="14">
    <source>
        <dbReference type="PROSITE" id="PS50929"/>
    </source>
</evidence>
<feature type="transmembrane region" description="Helical" evidence="12">
    <location>
        <begin position="99"/>
        <end position="125"/>
    </location>
</feature>
<dbReference type="PANTHER" id="PTHR24223:SF404">
    <property type="entry name" value="ABC MULTIDRUG TRANSPORTER (EUROFUNG)-RELATED"/>
    <property type="match status" value="1"/>
</dbReference>
<keyword evidence="6" id="KW-0547">Nucleotide-binding</keyword>
<dbReference type="FunFam" id="1.20.1560.10:FF:000055">
    <property type="entry name" value="ABC multidrug transporter (Eurofung)"/>
    <property type="match status" value="1"/>
</dbReference>
<dbReference type="Gene3D" id="1.20.1560.10">
    <property type="entry name" value="ABC transporter type 1, transmembrane domain"/>
    <property type="match status" value="2"/>
</dbReference>
<feature type="domain" description="ABC transmembrane type-1" evidence="14">
    <location>
        <begin position="943"/>
        <end position="1191"/>
    </location>
</feature>
<dbReference type="InterPro" id="IPR003439">
    <property type="entry name" value="ABC_transporter-like_ATP-bd"/>
</dbReference>
<gene>
    <name evidence="15" type="ORF">N7493_005479</name>
</gene>
<keyword evidence="9 12" id="KW-0472">Membrane</keyword>
<feature type="transmembrane region" description="Helical" evidence="12">
    <location>
        <begin position="522"/>
        <end position="540"/>
    </location>
</feature>
<dbReference type="GO" id="GO:0140359">
    <property type="term" value="F:ABC-type transporter activity"/>
    <property type="evidence" value="ECO:0007669"/>
    <property type="project" value="InterPro"/>
</dbReference>
<feature type="transmembrane region" description="Helical" evidence="12">
    <location>
        <begin position="1130"/>
        <end position="1156"/>
    </location>
</feature>
<feature type="domain" description="ABC transporter" evidence="13">
    <location>
        <begin position="618"/>
        <end position="845"/>
    </location>
</feature>
<feature type="transmembrane region" description="Helical" evidence="12">
    <location>
        <begin position="318"/>
        <end position="342"/>
    </location>
</feature>
<dbReference type="SUPFAM" id="SSF90123">
    <property type="entry name" value="ABC transporter transmembrane region"/>
    <property type="match status" value="2"/>
</dbReference>
<feature type="transmembrane region" description="Helical" evidence="12">
    <location>
        <begin position="1049"/>
        <end position="1069"/>
    </location>
</feature>
<dbReference type="InterPro" id="IPR044726">
    <property type="entry name" value="ABCC_6TM_D2"/>
</dbReference>
<evidence type="ECO:0000256" key="5">
    <source>
        <dbReference type="ARBA" id="ARBA00022692"/>
    </source>
</evidence>
<dbReference type="PROSITE" id="PS00211">
    <property type="entry name" value="ABC_TRANSPORTER_1"/>
    <property type="match status" value="1"/>
</dbReference>
<dbReference type="InterPro" id="IPR050173">
    <property type="entry name" value="ABC_transporter_C-like"/>
</dbReference>
<keyword evidence="8 12" id="KW-1133">Transmembrane helix</keyword>
<dbReference type="FunFam" id="1.20.1560.10:FF:000066">
    <property type="entry name" value="ABC multidrug transporter (Eurofung)"/>
    <property type="match status" value="1"/>
</dbReference>
<feature type="compositionally biased region" description="Basic and acidic residues" evidence="11">
    <location>
        <begin position="869"/>
        <end position="878"/>
    </location>
</feature>
<dbReference type="InterPro" id="IPR044746">
    <property type="entry name" value="ABCC_6TM_D1"/>
</dbReference>
<feature type="transmembrane region" description="Helical" evidence="12">
    <location>
        <begin position="418"/>
        <end position="437"/>
    </location>
</feature>
<evidence type="ECO:0000256" key="7">
    <source>
        <dbReference type="ARBA" id="ARBA00022840"/>
    </source>
</evidence>
<dbReference type="PANTHER" id="PTHR24223">
    <property type="entry name" value="ATP-BINDING CASSETTE SUB-FAMILY C"/>
    <property type="match status" value="1"/>
</dbReference>
<proteinExistence type="inferred from homology"/>
<dbReference type="PROSITE" id="PS50893">
    <property type="entry name" value="ABC_TRANSPORTER_2"/>
    <property type="match status" value="2"/>
</dbReference>
<dbReference type="Pfam" id="PF00005">
    <property type="entry name" value="ABC_tran"/>
    <property type="match status" value="2"/>
</dbReference>
<comment type="caution">
    <text evidence="15">The sequence shown here is derived from an EMBL/GenBank/DDBJ whole genome shotgun (WGS) entry which is preliminary data.</text>
</comment>
<keyword evidence="16" id="KW-1185">Reference proteome</keyword>
<dbReference type="EMBL" id="JAQJAN010000006">
    <property type="protein sequence ID" value="KAJ5727659.1"/>
    <property type="molecule type" value="Genomic_DNA"/>
</dbReference>
<evidence type="ECO:0000256" key="10">
    <source>
        <dbReference type="ARBA" id="ARBA00023180"/>
    </source>
</evidence>
<dbReference type="InterPro" id="IPR027417">
    <property type="entry name" value="P-loop_NTPase"/>
</dbReference>
<evidence type="ECO:0000256" key="11">
    <source>
        <dbReference type="SAM" id="MobiDB-lite"/>
    </source>
</evidence>
<feature type="transmembrane region" description="Helical" evidence="12">
    <location>
        <begin position="32"/>
        <end position="53"/>
    </location>
</feature>
<keyword evidence="3" id="KW-0813">Transport</keyword>
<dbReference type="Proteomes" id="UP001215712">
    <property type="component" value="Unassembled WGS sequence"/>
</dbReference>
<feature type="region of interest" description="Disordered" evidence="11">
    <location>
        <begin position="857"/>
        <end position="880"/>
    </location>
</feature>
<dbReference type="PROSITE" id="PS50929">
    <property type="entry name" value="ABC_TM1F"/>
    <property type="match status" value="2"/>
</dbReference>
<dbReference type="CDD" id="cd18579">
    <property type="entry name" value="ABC_6TM_ABCC_D1"/>
    <property type="match status" value="1"/>
</dbReference>
<evidence type="ECO:0000256" key="8">
    <source>
        <dbReference type="ARBA" id="ARBA00022989"/>
    </source>
</evidence>
<evidence type="ECO:0000259" key="13">
    <source>
        <dbReference type="PROSITE" id="PS50893"/>
    </source>
</evidence>
<dbReference type="CDD" id="cd18580">
    <property type="entry name" value="ABC_6TM_ABCC_D2"/>
    <property type="match status" value="1"/>
</dbReference>
<evidence type="ECO:0000313" key="15">
    <source>
        <dbReference type="EMBL" id="KAJ5727659.1"/>
    </source>
</evidence>
<dbReference type="GO" id="GO:0005524">
    <property type="term" value="F:ATP binding"/>
    <property type="evidence" value="ECO:0007669"/>
    <property type="project" value="UniProtKB-KW"/>
</dbReference>
<dbReference type="GO" id="GO:0016887">
    <property type="term" value="F:ATP hydrolysis activity"/>
    <property type="evidence" value="ECO:0007669"/>
    <property type="project" value="InterPro"/>
</dbReference>
<keyword evidence="4" id="KW-1003">Cell membrane</keyword>
<keyword evidence="5 12" id="KW-0812">Transmembrane</keyword>
<feature type="domain" description="ABC transporter" evidence="13">
    <location>
        <begin position="1229"/>
        <end position="1460"/>
    </location>
</feature>
<feature type="transmembrane region" description="Helical" evidence="12">
    <location>
        <begin position="395"/>
        <end position="412"/>
    </location>
</feature>
<dbReference type="SUPFAM" id="SSF52540">
    <property type="entry name" value="P-loop containing nucleoside triphosphate hydrolases"/>
    <property type="match status" value="2"/>
</dbReference>
<dbReference type="InterPro" id="IPR017871">
    <property type="entry name" value="ABC_transporter-like_CS"/>
</dbReference>
<accession>A0AAD6HMP4</accession>
<dbReference type="SMART" id="SM00382">
    <property type="entry name" value="AAA"/>
    <property type="match status" value="2"/>
</dbReference>
<evidence type="ECO:0000256" key="1">
    <source>
        <dbReference type="ARBA" id="ARBA00004651"/>
    </source>
</evidence>
<name>A0AAD6HMP4_9EURO</name>
<feature type="domain" description="ABC transmembrane type-1" evidence="14">
    <location>
        <begin position="286"/>
        <end position="506"/>
    </location>
</feature>
<dbReference type="Pfam" id="PF00664">
    <property type="entry name" value="ABC_membrane"/>
    <property type="match status" value="1"/>
</dbReference>
<feature type="transmembrane region" description="Helical" evidence="12">
    <location>
        <begin position="273"/>
        <end position="298"/>
    </location>
</feature>
<keyword evidence="10" id="KW-0325">Glycoprotein</keyword>
<dbReference type="FunFam" id="3.40.50.300:FF:002145">
    <property type="entry name" value="ABC transporter (MsbA subfamily)"/>
    <property type="match status" value="1"/>
</dbReference>